<keyword evidence="3" id="KW-1185">Reference proteome</keyword>
<dbReference type="PANTHER" id="PTHR45947:SF3">
    <property type="entry name" value="SULFOQUINOVOSYL TRANSFERASE SQD2"/>
    <property type="match status" value="1"/>
</dbReference>
<organism evidence="2 3">
    <name type="scientific">Rhodanobacter terrae</name>
    <dbReference type="NCBI Taxonomy" id="418647"/>
    <lineage>
        <taxon>Bacteria</taxon>
        <taxon>Pseudomonadati</taxon>
        <taxon>Pseudomonadota</taxon>
        <taxon>Gammaproteobacteria</taxon>
        <taxon>Lysobacterales</taxon>
        <taxon>Rhodanobacteraceae</taxon>
        <taxon>Rhodanobacter</taxon>
    </lineage>
</organism>
<evidence type="ECO:0000313" key="3">
    <source>
        <dbReference type="Proteomes" id="UP001596111"/>
    </source>
</evidence>
<keyword evidence="2" id="KW-0328">Glycosyltransferase</keyword>
<dbReference type="InterPro" id="IPR028098">
    <property type="entry name" value="Glyco_trans_4-like_N"/>
</dbReference>
<dbReference type="Gene3D" id="3.40.50.2000">
    <property type="entry name" value="Glycogen Phosphorylase B"/>
    <property type="match status" value="2"/>
</dbReference>
<dbReference type="PANTHER" id="PTHR45947">
    <property type="entry name" value="SULFOQUINOVOSYL TRANSFERASE SQD2"/>
    <property type="match status" value="1"/>
</dbReference>
<name>A0ABW0SRY0_9GAMM</name>
<dbReference type="GO" id="GO:0016757">
    <property type="term" value="F:glycosyltransferase activity"/>
    <property type="evidence" value="ECO:0007669"/>
    <property type="project" value="UniProtKB-KW"/>
</dbReference>
<dbReference type="Pfam" id="PF13579">
    <property type="entry name" value="Glyco_trans_4_4"/>
    <property type="match status" value="1"/>
</dbReference>
<feature type="domain" description="Glycosyltransferase subfamily 4-like N-terminal" evidence="1">
    <location>
        <begin position="30"/>
        <end position="169"/>
    </location>
</feature>
<dbReference type="Pfam" id="PF13692">
    <property type="entry name" value="Glyco_trans_1_4"/>
    <property type="match status" value="1"/>
</dbReference>
<dbReference type="SUPFAM" id="SSF53756">
    <property type="entry name" value="UDP-Glycosyltransferase/glycogen phosphorylase"/>
    <property type="match status" value="1"/>
</dbReference>
<gene>
    <name evidence="2" type="ORF">ACFPPB_00565</name>
</gene>
<dbReference type="EC" id="2.4.-.-" evidence="2"/>
<proteinExistence type="predicted"/>
<dbReference type="Proteomes" id="UP001596111">
    <property type="component" value="Unassembled WGS sequence"/>
</dbReference>
<comment type="caution">
    <text evidence="2">The sequence shown here is derived from an EMBL/GenBank/DDBJ whole genome shotgun (WGS) entry which is preliminary data.</text>
</comment>
<evidence type="ECO:0000313" key="2">
    <source>
        <dbReference type="EMBL" id="MFC5579610.1"/>
    </source>
</evidence>
<reference evidence="3" key="1">
    <citation type="journal article" date="2019" name="Int. J. Syst. Evol. Microbiol.">
        <title>The Global Catalogue of Microorganisms (GCM) 10K type strain sequencing project: providing services to taxonomists for standard genome sequencing and annotation.</title>
        <authorList>
            <consortium name="The Broad Institute Genomics Platform"/>
            <consortium name="The Broad Institute Genome Sequencing Center for Infectious Disease"/>
            <person name="Wu L."/>
            <person name="Ma J."/>
        </authorList>
    </citation>
    <scope>NUCLEOTIDE SEQUENCE [LARGE SCALE GENOMIC DNA]</scope>
    <source>
        <strain evidence="3">CGMCC 1.13587</strain>
    </source>
</reference>
<dbReference type="CDD" id="cd03801">
    <property type="entry name" value="GT4_PimA-like"/>
    <property type="match status" value="1"/>
</dbReference>
<accession>A0ABW0SRY0</accession>
<dbReference type="EMBL" id="JBHSNG010000001">
    <property type="protein sequence ID" value="MFC5579610.1"/>
    <property type="molecule type" value="Genomic_DNA"/>
</dbReference>
<dbReference type="InterPro" id="IPR050194">
    <property type="entry name" value="Glycosyltransferase_grp1"/>
</dbReference>
<evidence type="ECO:0000259" key="1">
    <source>
        <dbReference type="Pfam" id="PF13579"/>
    </source>
</evidence>
<dbReference type="RefSeq" id="WP_377323344.1">
    <property type="nucleotide sequence ID" value="NZ_JBHSNG010000001.1"/>
</dbReference>
<sequence>MRIAFLCKRQYMGKDVIADRYARLYEMPFQLARLGHTVGGFCLSYQGHDKGRWEHDAQPGSLTWESRSLGRMKVTALFAYPHRMLHRLREFAPDLLIGASDIPHVALSAWLAKRLDIPYAVDLYDNFEGFGQARIPGMIPALRHAVRRAALVTTTSQPLKDLVIGSYSAHGEVIAMPSTVDKSVFRPMDRMSCRQSLGLPVDVKLIGTAGGLYRDKGVGTLYEAWNLIVRQRNDVYLVLAGPVDPGFPPPIGERIHHLGMLPHARTAELFNALDVGAICIRDTPFGRYCFPQKAYEMLACRLPVAAARVGAMTPLLADVPSGQYDADDAEGLAHALLAQLDRPAVADVLIEDWAQLIAALEPRLQAIADNQSERLTPQAT</sequence>
<protein>
    <submittedName>
        <fullName evidence="2">Glycosyltransferase family 4 protein</fullName>
        <ecNumber evidence="2">2.4.-.-</ecNumber>
    </submittedName>
</protein>
<keyword evidence="2" id="KW-0808">Transferase</keyword>